<name>A0A0D8L5P1_MORMO</name>
<protein>
    <submittedName>
        <fullName evidence="6">Hemolysin D</fullName>
    </submittedName>
</protein>
<feature type="domain" description="Multidrug resistance protein MdtA-like barrel-sandwich hybrid" evidence="4">
    <location>
        <begin position="51"/>
        <end position="242"/>
    </location>
</feature>
<organism evidence="6 7">
    <name type="scientific">Morganella morganii</name>
    <name type="common">Proteus morganii</name>
    <dbReference type="NCBI Taxonomy" id="582"/>
    <lineage>
        <taxon>Bacteria</taxon>
        <taxon>Pseudomonadati</taxon>
        <taxon>Pseudomonadota</taxon>
        <taxon>Gammaproteobacteria</taxon>
        <taxon>Enterobacterales</taxon>
        <taxon>Morganellaceae</taxon>
        <taxon>Morganella</taxon>
    </lineage>
</organism>
<accession>A0A0D8L5P1</accession>
<dbReference type="Gene3D" id="2.40.30.170">
    <property type="match status" value="1"/>
</dbReference>
<gene>
    <name evidence="6" type="ORF">UA45_14785</name>
</gene>
<proteinExistence type="inferred from homology"/>
<keyword evidence="3" id="KW-0812">Transmembrane</keyword>
<dbReference type="AlphaFoldDB" id="A0A0D8L5P1"/>
<dbReference type="PATRIC" id="fig|582.24.peg.4704"/>
<keyword evidence="2" id="KW-0175">Coiled coil</keyword>
<evidence type="ECO:0000259" key="4">
    <source>
        <dbReference type="Pfam" id="PF25917"/>
    </source>
</evidence>
<evidence type="ECO:0000256" key="2">
    <source>
        <dbReference type="SAM" id="Coils"/>
    </source>
</evidence>
<comment type="caution">
    <text evidence="6">The sequence shown here is derived from an EMBL/GenBank/DDBJ whole genome shotgun (WGS) entry which is preliminary data.</text>
</comment>
<keyword evidence="3" id="KW-0472">Membrane</keyword>
<evidence type="ECO:0000313" key="7">
    <source>
        <dbReference type="Proteomes" id="UP000032582"/>
    </source>
</evidence>
<dbReference type="RefSeq" id="WP_045138709.1">
    <property type="nucleotide sequence ID" value="NZ_JALMEJ010000034.1"/>
</dbReference>
<dbReference type="Pfam" id="PF25963">
    <property type="entry name" value="Beta-barrel_AAEA"/>
    <property type="match status" value="1"/>
</dbReference>
<keyword evidence="3" id="KW-1133">Transmembrane helix</keyword>
<evidence type="ECO:0000259" key="5">
    <source>
        <dbReference type="Pfam" id="PF25963"/>
    </source>
</evidence>
<dbReference type="InterPro" id="IPR050393">
    <property type="entry name" value="MFP_Efflux_Pump"/>
</dbReference>
<feature type="domain" description="p-hydroxybenzoic acid efflux pump subunit AaeA-like beta-barrel" evidence="5">
    <location>
        <begin position="248"/>
        <end position="343"/>
    </location>
</feature>
<evidence type="ECO:0000256" key="1">
    <source>
        <dbReference type="ARBA" id="ARBA00009477"/>
    </source>
</evidence>
<dbReference type="Gene3D" id="1.10.287.470">
    <property type="entry name" value="Helix hairpin bin"/>
    <property type="match status" value="2"/>
</dbReference>
<dbReference type="Gene3D" id="2.40.50.100">
    <property type="match status" value="1"/>
</dbReference>
<dbReference type="EMBL" id="JZSH01000193">
    <property type="protein sequence ID" value="KJF77117.1"/>
    <property type="molecule type" value="Genomic_DNA"/>
</dbReference>
<dbReference type="InterPro" id="IPR058625">
    <property type="entry name" value="MdtA-like_BSH"/>
</dbReference>
<dbReference type="SUPFAM" id="SSF111369">
    <property type="entry name" value="HlyD-like secretion proteins"/>
    <property type="match status" value="2"/>
</dbReference>
<evidence type="ECO:0000256" key="3">
    <source>
        <dbReference type="SAM" id="Phobius"/>
    </source>
</evidence>
<reference evidence="6 7" key="1">
    <citation type="submission" date="2015-02" db="EMBL/GenBank/DDBJ databases">
        <title>Whole genome shotgun sequencing of cultured foodborne pathogen.</title>
        <authorList>
            <person name="Timme R."/>
            <person name="Allard M.W."/>
            <person name="Strain E."/>
            <person name="Evans P.S."/>
            <person name="Brown E."/>
        </authorList>
    </citation>
    <scope>NUCLEOTIDE SEQUENCE [LARGE SCALE GENOMIC DNA]</scope>
    <source>
        <strain evidence="6 7">GCSL-TSO-24</strain>
    </source>
</reference>
<dbReference type="Pfam" id="PF25917">
    <property type="entry name" value="BSH_RND"/>
    <property type="match status" value="1"/>
</dbReference>
<dbReference type="Proteomes" id="UP000032582">
    <property type="component" value="Unassembled WGS sequence"/>
</dbReference>
<comment type="similarity">
    <text evidence="1">Belongs to the membrane fusion protein (MFP) (TC 8.A.1) family.</text>
</comment>
<feature type="coiled-coil region" evidence="2">
    <location>
        <begin position="157"/>
        <end position="184"/>
    </location>
</feature>
<dbReference type="InterPro" id="IPR058634">
    <property type="entry name" value="AaeA-lik-b-barrel"/>
</dbReference>
<dbReference type="PANTHER" id="PTHR30367">
    <property type="entry name" value="P-HYDROXYBENZOIC ACID EFFLUX PUMP SUBUNIT AAEA-RELATED"/>
    <property type="match status" value="1"/>
</dbReference>
<sequence>MASINQPGIRRKIAIIIAVVIIMAAVITGWITLRISSLNPLSEDAVIGADIVNISSSVPGRITSLNVTENGLVRKGDILLTIDPYMYQLAADQARADLEIAEATMNTQHRNVVAEQSNSGISQDQIRSAQANLKLASQTLARLTPLEAKGYVTRQQLDDAATAKRNAEIMLQQAEKQSVAAEALVSNTDATEALVRARRAALAVAERELENTVVRAPHDGLVVGLNIAPGEYVIPDQSVFTLIDNQHWYASAYYKETELKHISVGDCATVYVMQDRNKMMTGRVQGIGWGVTSEDQINLPRSLPYVPKSLNWVRVEQRFPVRIILDNPDPRLMRVGATATVTVRSQHDCR</sequence>
<dbReference type="NCBIfam" id="NF007785">
    <property type="entry name" value="PRK10476.1"/>
    <property type="match status" value="1"/>
</dbReference>
<dbReference type="PANTHER" id="PTHR30367:SF1">
    <property type="entry name" value="MULTIDRUG RESISTANCE PROTEIN MDTN"/>
    <property type="match status" value="1"/>
</dbReference>
<evidence type="ECO:0000313" key="6">
    <source>
        <dbReference type="EMBL" id="KJF77117.1"/>
    </source>
</evidence>
<feature type="transmembrane region" description="Helical" evidence="3">
    <location>
        <begin position="12"/>
        <end position="33"/>
    </location>
</feature>